<sequence>MPRPRNTVVGWERSLSPSTKPGKMMKPGGVMVASSPGREKLPSPLGFARLLSCKVGGGSRTRARLTSSAAARSSPLFVSRSRSVGRSTSAATAAASGEGEPSSPTVTCIGQVRMRNKCSGKKKPRPKKMRSKSFLIPRRCLEKLLLCGLFGARRRPKGGGSGEGGRRSLWWRWAGVRSGGSSGYRQQKPDPFWPPPQPPEFVGAGKAPDGEEDIDYKNEDQKEAAQEDDTRVSVPSAIATPPKNALLLMRCRSAPHNRASSLSIARFEVSSLPDPALPDDVRQGKTQQQQRQEERRSSGGEELVQEAEAVPGTEEDGGSESRRPLVLSRSNSVPARRAAVPEATNCLWTSGSWPRRSGPSHE</sequence>
<reference evidence="2" key="1">
    <citation type="submission" date="2021-03" db="EMBL/GenBank/DDBJ databases">
        <authorList>
            <consortium name="Genoscope - CEA"/>
            <person name="William W."/>
        </authorList>
    </citation>
    <scope>NUCLEOTIDE SEQUENCE</scope>
    <source>
        <strain evidence="2">Doubled-haploid Pahang</strain>
    </source>
</reference>
<dbReference type="Gramene" id="Ma06_t34720.1">
    <property type="protein sequence ID" value="Ma06_p34720.1"/>
    <property type="gene ID" value="Ma06_g34720"/>
</dbReference>
<dbReference type="PANTHER" id="PTHR33448:SF10">
    <property type="entry name" value="PROTAMINE P1 FAMILY PROTEIN"/>
    <property type="match status" value="1"/>
</dbReference>
<dbReference type="Proteomes" id="UP000012960">
    <property type="component" value="Unplaced"/>
</dbReference>
<accession>A0A804JNR6</accession>
<evidence type="ECO:0000313" key="4">
    <source>
        <dbReference type="Proteomes" id="UP000012960"/>
    </source>
</evidence>
<feature type="region of interest" description="Disordered" evidence="1">
    <location>
        <begin position="271"/>
        <end position="362"/>
    </location>
</feature>
<evidence type="ECO:0000313" key="2">
    <source>
        <dbReference type="EMBL" id="CAG1848296.1"/>
    </source>
</evidence>
<reference evidence="3" key="2">
    <citation type="submission" date="2021-05" db="UniProtKB">
        <authorList>
            <consortium name="EnsemblPlants"/>
        </authorList>
    </citation>
    <scope>IDENTIFICATION</scope>
    <source>
        <strain evidence="3">subsp. malaccensis</strain>
    </source>
</reference>
<feature type="region of interest" description="Disordered" evidence="1">
    <location>
        <begin position="180"/>
        <end position="238"/>
    </location>
</feature>
<name>A0A804JNR6_MUSAM</name>
<dbReference type="AlphaFoldDB" id="A0A804JNR6"/>
<feature type="region of interest" description="Disordered" evidence="1">
    <location>
        <begin position="61"/>
        <end position="106"/>
    </location>
</feature>
<feature type="compositionally biased region" description="Low complexity" evidence="1">
    <location>
        <begin position="64"/>
        <end position="104"/>
    </location>
</feature>
<keyword evidence="4" id="KW-1185">Reference proteome</keyword>
<dbReference type="EnsemblPlants" id="Ma06_t34720.1">
    <property type="protein sequence ID" value="Ma06_p34720.1"/>
    <property type="gene ID" value="Ma06_g34720"/>
</dbReference>
<gene>
    <name evidence="2" type="ORF">GSMUA_180910.1</name>
</gene>
<evidence type="ECO:0000313" key="3">
    <source>
        <dbReference type="EnsemblPlants" id="Ma06_p34720.1"/>
    </source>
</evidence>
<dbReference type="PANTHER" id="PTHR33448">
    <property type="entry name" value="CHLOROPLAST PROTEIN HCF243-RELATED"/>
    <property type="match status" value="1"/>
</dbReference>
<dbReference type="InParanoid" id="A0A804JNR6"/>
<feature type="compositionally biased region" description="Basic and acidic residues" evidence="1">
    <location>
        <begin position="215"/>
        <end position="231"/>
    </location>
</feature>
<evidence type="ECO:0000256" key="1">
    <source>
        <dbReference type="SAM" id="MobiDB-lite"/>
    </source>
</evidence>
<organism evidence="3 4">
    <name type="scientific">Musa acuminata subsp. malaccensis</name>
    <name type="common">Wild banana</name>
    <name type="synonym">Musa malaccensis</name>
    <dbReference type="NCBI Taxonomy" id="214687"/>
    <lineage>
        <taxon>Eukaryota</taxon>
        <taxon>Viridiplantae</taxon>
        <taxon>Streptophyta</taxon>
        <taxon>Embryophyta</taxon>
        <taxon>Tracheophyta</taxon>
        <taxon>Spermatophyta</taxon>
        <taxon>Magnoliopsida</taxon>
        <taxon>Liliopsida</taxon>
        <taxon>Zingiberales</taxon>
        <taxon>Musaceae</taxon>
        <taxon>Musa</taxon>
    </lineage>
</organism>
<protein>
    <submittedName>
        <fullName evidence="2">(wild Malaysian banana) hypothetical protein</fullName>
    </submittedName>
</protein>
<proteinExistence type="predicted"/>
<feature type="region of interest" description="Disordered" evidence="1">
    <location>
        <begin position="1"/>
        <end position="29"/>
    </location>
</feature>
<dbReference type="OMA" id="NRVNGGH"/>
<dbReference type="EMBL" id="HG996471">
    <property type="protein sequence ID" value="CAG1848296.1"/>
    <property type="molecule type" value="Genomic_DNA"/>
</dbReference>